<dbReference type="EMBL" id="BAAAPF010000074">
    <property type="protein sequence ID" value="GAA2123597.1"/>
    <property type="molecule type" value="Genomic_DNA"/>
</dbReference>
<protein>
    <submittedName>
        <fullName evidence="2">Uncharacterized protein</fullName>
    </submittedName>
</protein>
<evidence type="ECO:0000313" key="2">
    <source>
        <dbReference type="EMBL" id="GAA2123597.1"/>
    </source>
</evidence>
<reference evidence="2 3" key="1">
    <citation type="journal article" date="2019" name="Int. J. Syst. Evol. Microbiol.">
        <title>The Global Catalogue of Microorganisms (GCM) 10K type strain sequencing project: providing services to taxonomists for standard genome sequencing and annotation.</title>
        <authorList>
            <consortium name="The Broad Institute Genomics Platform"/>
            <consortium name="The Broad Institute Genome Sequencing Center for Infectious Disease"/>
            <person name="Wu L."/>
            <person name="Ma J."/>
        </authorList>
    </citation>
    <scope>NUCLEOTIDE SEQUENCE [LARGE SCALE GENOMIC DNA]</scope>
    <source>
        <strain evidence="2 3">JCM 15481</strain>
    </source>
</reference>
<feature type="region of interest" description="Disordered" evidence="1">
    <location>
        <begin position="1"/>
        <end position="20"/>
    </location>
</feature>
<comment type="caution">
    <text evidence="2">The sequence shown here is derived from an EMBL/GenBank/DDBJ whole genome shotgun (WGS) entry which is preliminary data.</text>
</comment>
<keyword evidence="3" id="KW-1185">Reference proteome</keyword>
<gene>
    <name evidence="2" type="ORF">GCM10009802_28020</name>
</gene>
<dbReference type="Proteomes" id="UP001500443">
    <property type="component" value="Unassembled WGS sequence"/>
</dbReference>
<sequence>MNEDGPTDEERYAPTHGTSLRTLHLPGDHFDLLVPKDLIEGTPLPAALLRTTPPSTWWSQVCRRYRFKAH</sequence>
<organism evidence="2 3">
    <name type="scientific">Streptomyces synnematoformans</name>
    <dbReference type="NCBI Taxonomy" id="415721"/>
    <lineage>
        <taxon>Bacteria</taxon>
        <taxon>Bacillati</taxon>
        <taxon>Actinomycetota</taxon>
        <taxon>Actinomycetes</taxon>
        <taxon>Kitasatosporales</taxon>
        <taxon>Streptomycetaceae</taxon>
        <taxon>Streptomyces</taxon>
    </lineage>
</organism>
<accession>A0ABN2Y9P1</accession>
<evidence type="ECO:0000313" key="3">
    <source>
        <dbReference type="Proteomes" id="UP001500443"/>
    </source>
</evidence>
<proteinExistence type="predicted"/>
<evidence type="ECO:0000256" key="1">
    <source>
        <dbReference type="SAM" id="MobiDB-lite"/>
    </source>
</evidence>
<name>A0ABN2Y9P1_9ACTN</name>